<dbReference type="AlphaFoldDB" id="A9NWL4"/>
<keyword evidence="1" id="KW-0472">Membrane</keyword>
<dbReference type="PANTHER" id="PTHR34543">
    <property type="entry name" value="PROTEIN ABA DEFICIENT 4, CHLOROPLASTIC"/>
    <property type="match status" value="1"/>
</dbReference>
<accession>A9NWL4</accession>
<dbReference type="InterPro" id="IPR025461">
    <property type="entry name" value="ABA4-like"/>
</dbReference>
<keyword evidence="1" id="KW-1133">Transmembrane helix</keyword>
<dbReference type="PANTHER" id="PTHR34543:SF1">
    <property type="entry name" value="PROTEIN ABA DEFICIENT 4, CHLOROPLASTIC"/>
    <property type="match status" value="1"/>
</dbReference>
<reference evidence="2" key="1">
    <citation type="journal article" date="2008" name="BMC Genomics">
        <title>A conifer genomics resource of 200,000 spruce (Picea spp.) ESTs and 6,464 high-quality, sequence-finished full-length cDNAs for Sitka spruce (Picea sitchensis).</title>
        <authorList>
            <person name="Ralph S.G."/>
            <person name="Chun H.J."/>
            <person name="Kolosova N."/>
            <person name="Cooper D."/>
            <person name="Oddy C."/>
            <person name="Ritland C.E."/>
            <person name="Kirkpatrick R."/>
            <person name="Moore R."/>
            <person name="Barber S."/>
            <person name="Holt R.A."/>
            <person name="Jones S.J."/>
            <person name="Marra M.A."/>
            <person name="Douglas C.J."/>
            <person name="Ritland K."/>
            <person name="Bohlmann J."/>
        </authorList>
    </citation>
    <scope>NUCLEOTIDE SEQUENCE</scope>
    <source>
        <tissue evidence="2">Bark</tissue>
    </source>
</reference>
<dbReference type="Pfam" id="PF14108">
    <property type="entry name" value="ABA4-like"/>
    <property type="match status" value="1"/>
</dbReference>
<name>A9NWL4_PICSI</name>
<dbReference type="EMBL" id="EF085729">
    <property type="protein sequence ID" value="ABK25025.1"/>
    <property type="molecule type" value="mRNA"/>
</dbReference>
<feature type="transmembrane region" description="Helical" evidence="1">
    <location>
        <begin position="81"/>
        <end position="104"/>
    </location>
</feature>
<organism evidence="2">
    <name type="scientific">Picea sitchensis</name>
    <name type="common">Sitka spruce</name>
    <name type="synonym">Pinus sitchensis</name>
    <dbReference type="NCBI Taxonomy" id="3332"/>
    <lineage>
        <taxon>Eukaryota</taxon>
        <taxon>Viridiplantae</taxon>
        <taxon>Streptophyta</taxon>
        <taxon>Embryophyta</taxon>
        <taxon>Tracheophyta</taxon>
        <taxon>Spermatophyta</taxon>
        <taxon>Pinopsida</taxon>
        <taxon>Pinidae</taxon>
        <taxon>Conifers I</taxon>
        <taxon>Pinales</taxon>
        <taxon>Pinaceae</taxon>
        <taxon>Picea</taxon>
    </lineage>
</organism>
<proteinExistence type="evidence at transcript level"/>
<evidence type="ECO:0000256" key="1">
    <source>
        <dbReference type="SAM" id="Phobius"/>
    </source>
</evidence>
<feature type="transmembrane region" description="Helical" evidence="1">
    <location>
        <begin position="116"/>
        <end position="135"/>
    </location>
</feature>
<keyword evidence="1" id="KW-0812">Transmembrane</keyword>
<sequence length="241" mass="26858">MASSYCFSQASLLSFQGNKSQNVLNYSCAIQNVNYYSMLRRECNAFSWSAKVLLPLTRVQSTVSPRSRPVTTASLAGSSQIASSIFTAGTIIVIPFYTLMVFAPHSGLTKRSIESNIPYIVLGALYAYLLFLSWTPETLRLMFASKYWLPELPGITRMFSSDLTIASAWLHLLTVDLFAARQVFHDGLKDGIETRHSIILCLLFCPVGIMSHMVTKAITHLWRGSRPGREAAETVSRICQE</sequence>
<protein>
    <submittedName>
        <fullName evidence="2">Uncharacterized protein</fullName>
    </submittedName>
</protein>
<evidence type="ECO:0000313" key="2">
    <source>
        <dbReference type="EMBL" id="ABK25025.1"/>
    </source>
</evidence>